<dbReference type="Pfam" id="PF18750">
    <property type="entry name" value="SNAD4"/>
    <property type="match status" value="1"/>
</dbReference>
<reference evidence="3" key="2">
    <citation type="submission" date="2025-08" db="UniProtKB">
        <authorList>
            <consortium name="Ensembl"/>
        </authorList>
    </citation>
    <scope>IDENTIFICATION</scope>
</reference>
<dbReference type="Ensembl" id="ENSACAT00000043251.1">
    <property type="protein sequence ID" value="ENSACAP00000037797.1"/>
    <property type="gene ID" value="ENSACAG00000043311.1"/>
</dbReference>
<accession>A0A803TRF7</accession>
<reference evidence="3 4" key="1">
    <citation type="submission" date="2009-12" db="EMBL/GenBank/DDBJ databases">
        <title>The Genome Sequence of Anolis carolinensis (Green Anole Lizard).</title>
        <authorList>
            <consortium name="The Genome Sequencing Platform"/>
            <person name="Di Palma F."/>
            <person name="Alfoldi J."/>
            <person name="Heiman D."/>
            <person name="Young S."/>
            <person name="Grabherr M."/>
            <person name="Johnson J."/>
            <person name="Lander E.S."/>
            <person name="Lindblad-Toh K."/>
        </authorList>
    </citation>
    <scope>NUCLEOTIDE SEQUENCE [LARGE SCALE GENOMIC DNA]</scope>
    <source>
        <strain evidence="3 4">JBL SC #1</strain>
    </source>
</reference>
<evidence type="ECO:0000313" key="4">
    <source>
        <dbReference type="Proteomes" id="UP000001646"/>
    </source>
</evidence>
<dbReference type="GO" id="GO:0008270">
    <property type="term" value="F:zinc ion binding"/>
    <property type="evidence" value="ECO:0007669"/>
    <property type="project" value="InterPro"/>
</dbReference>
<dbReference type="GO" id="GO:0004126">
    <property type="term" value="F:cytidine deaminase activity"/>
    <property type="evidence" value="ECO:0000318"/>
    <property type="project" value="GO_Central"/>
</dbReference>
<keyword evidence="1" id="KW-0479">Metal-binding</keyword>
<dbReference type="GO" id="GO:0016554">
    <property type="term" value="P:cytidine to uridine editing"/>
    <property type="evidence" value="ECO:0000318"/>
    <property type="project" value="GO_Central"/>
</dbReference>
<keyword evidence="4" id="KW-1185">Reference proteome</keyword>
<dbReference type="PROSITE" id="PS00903">
    <property type="entry name" value="CYT_DCMP_DEAMINASES_1"/>
    <property type="match status" value="1"/>
</dbReference>
<protein>
    <recommendedName>
        <fullName evidence="5">CMP/dCMP-type deaminase domain-containing protein</fullName>
    </recommendedName>
</protein>
<evidence type="ECO:0000313" key="3">
    <source>
        <dbReference type="Ensembl" id="ENSACAP00000037797.1"/>
    </source>
</evidence>
<evidence type="ECO:0000256" key="2">
    <source>
        <dbReference type="ARBA" id="ARBA00022801"/>
    </source>
</evidence>
<dbReference type="Gene3D" id="3.40.140.10">
    <property type="entry name" value="Cytidine Deaminase, domain 2"/>
    <property type="match status" value="1"/>
</dbReference>
<dbReference type="InterPro" id="IPR016192">
    <property type="entry name" value="APOBEC/CMP_deaminase_Zn-bd"/>
</dbReference>
<dbReference type="AlphaFoldDB" id="A0A803TRF7"/>
<proteinExistence type="predicted"/>
<dbReference type="InParanoid" id="A0A803TRF7"/>
<keyword evidence="2" id="KW-0378">Hydrolase</keyword>
<dbReference type="GO" id="GO:0005634">
    <property type="term" value="C:nucleus"/>
    <property type="evidence" value="ECO:0000318"/>
    <property type="project" value="GO_Central"/>
</dbReference>
<dbReference type="GO" id="GO:0003723">
    <property type="term" value="F:RNA binding"/>
    <property type="evidence" value="ECO:0000318"/>
    <property type="project" value="GO_Central"/>
</dbReference>
<sequence>PPERYLLIYSHLHVFKLLDWQKLGLTEGDHSAPWIQTANCSVSKFSSSMNWCRNIHPEHAEIIFLEDEEVHDRPDIPCNITWFVPWTPCGACAYEIIAFLEERPNVNLEILAAQVYKPYDHRNRKGLRDLADEAQISIMEFSGKLRALCLQMFQLGFHGSVVLFPL</sequence>
<organism evidence="3 4">
    <name type="scientific">Anolis carolinensis</name>
    <name type="common">Green anole</name>
    <name type="synonym">American chameleon</name>
    <dbReference type="NCBI Taxonomy" id="28377"/>
    <lineage>
        <taxon>Eukaryota</taxon>
        <taxon>Metazoa</taxon>
        <taxon>Chordata</taxon>
        <taxon>Craniata</taxon>
        <taxon>Vertebrata</taxon>
        <taxon>Euteleostomi</taxon>
        <taxon>Lepidosauria</taxon>
        <taxon>Squamata</taxon>
        <taxon>Bifurcata</taxon>
        <taxon>Unidentata</taxon>
        <taxon>Episquamata</taxon>
        <taxon>Toxicofera</taxon>
        <taxon>Iguania</taxon>
        <taxon>Dactyloidae</taxon>
        <taxon>Anolis</taxon>
    </lineage>
</organism>
<dbReference type="PANTHER" id="PTHR13857:SF26">
    <property type="entry name" value="C-U-EDITING ENZYME APOBEC-1"/>
    <property type="match status" value="1"/>
</dbReference>
<evidence type="ECO:0000256" key="1">
    <source>
        <dbReference type="ARBA" id="ARBA00022723"/>
    </source>
</evidence>
<dbReference type="GO" id="GO:0005737">
    <property type="term" value="C:cytoplasm"/>
    <property type="evidence" value="ECO:0000318"/>
    <property type="project" value="GO_Central"/>
</dbReference>
<reference evidence="3" key="3">
    <citation type="submission" date="2025-09" db="UniProtKB">
        <authorList>
            <consortium name="Ensembl"/>
        </authorList>
    </citation>
    <scope>IDENTIFICATION</scope>
</reference>
<name>A0A803TRF7_ANOCA</name>
<dbReference type="Proteomes" id="UP000001646">
    <property type="component" value="Chromosome 2"/>
</dbReference>
<dbReference type="InterPro" id="IPR050610">
    <property type="entry name" value="APOBEC_Cyt_Deaminase"/>
</dbReference>
<dbReference type="PANTHER" id="PTHR13857">
    <property type="entry name" value="MRNA EDITING ENZYME"/>
    <property type="match status" value="1"/>
</dbReference>
<evidence type="ECO:0008006" key="5">
    <source>
        <dbReference type="Google" id="ProtNLM"/>
    </source>
</evidence>